<proteinExistence type="predicted"/>
<feature type="non-terminal residue" evidence="1">
    <location>
        <position position="56"/>
    </location>
</feature>
<dbReference type="AlphaFoldDB" id="X1IAA6"/>
<evidence type="ECO:0000313" key="1">
    <source>
        <dbReference type="EMBL" id="GAH54483.1"/>
    </source>
</evidence>
<sequence>MPARRKALLGEFPFDDVPEGWHHRHEGIAVELRNLGPWRIRPASWYAETEAAVLAV</sequence>
<name>X1IAA6_9ZZZZ</name>
<accession>X1IAA6</accession>
<comment type="caution">
    <text evidence="1">The sequence shown here is derived from an EMBL/GenBank/DDBJ whole genome shotgun (WGS) entry which is preliminary data.</text>
</comment>
<organism evidence="1">
    <name type="scientific">marine sediment metagenome</name>
    <dbReference type="NCBI Taxonomy" id="412755"/>
    <lineage>
        <taxon>unclassified sequences</taxon>
        <taxon>metagenomes</taxon>
        <taxon>ecological metagenomes</taxon>
    </lineage>
</organism>
<protein>
    <submittedName>
        <fullName evidence="1">Uncharacterized protein</fullName>
    </submittedName>
</protein>
<dbReference type="EMBL" id="BARU01024889">
    <property type="protein sequence ID" value="GAH54483.1"/>
    <property type="molecule type" value="Genomic_DNA"/>
</dbReference>
<reference evidence="1" key="1">
    <citation type="journal article" date="2014" name="Front. Microbiol.">
        <title>High frequency of phylogenetically diverse reductive dehalogenase-homologous genes in deep subseafloor sedimentary metagenomes.</title>
        <authorList>
            <person name="Kawai M."/>
            <person name="Futagami T."/>
            <person name="Toyoda A."/>
            <person name="Takaki Y."/>
            <person name="Nishi S."/>
            <person name="Hori S."/>
            <person name="Arai W."/>
            <person name="Tsubouchi T."/>
            <person name="Morono Y."/>
            <person name="Uchiyama I."/>
            <person name="Ito T."/>
            <person name="Fujiyama A."/>
            <person name="Inagaki F."/>
            <person name="Takami H."/>
        </authorList>
    </citation>
    <scope>NUCLEOTIDE SEQUENCE</scope>
    <source>
        <strain evidence="1">Expedition CK06-06</strain>
    </source>
</reference>
<gene>
    <name evidence="1" type="ORF">S03H2_40171</name>
</gene>